<evidence type="ECO:0000313" key="1">
    <source>
        <dbReference type="EMBL" id="MPN15827.1"/>
    </source>
</evidence>
<gene>
    <name evidence="1" type="ORF">SDC9_163163</name>
</gene>
<dbReference type="EMBL" id="VSSQ01062683">
    <property type="protein sequence ID" value="MPN15827.1"/>
    <property type="molecule type" value="Genomic_DNA"/>
</dbReference>
<reference evidence="1" key="1">
    <citation type="submission" date="2019-08" db="EMBL/GenBank/DDBJ databases">
        <authorList>
            <person name="Kucharzyk K."/>
            <person name="Murdoch R.W."/>
            <person name="Higgins S."/>
            <person name="Loffler F."/>
        </authorList>
    </citation>
    <scope>NUCLEOTIDE SEQUENCE</scope>
</reference>
<proteinExistence type="predicted"/>
<name>A0A645FN25_9ZZZZ</name>
<comment type="caution">
    <text evidence="1">The sequence shown here is derived from an EMBL/GenBank/DDBJ whole genome shotgun (WGS) entry which is preliminary data.</text>
</comment>
<organism evidence="1">
    <name type="scientific">bioreactor metagenome</name>
    <dbReference type="NCBI Taxonomy" id="1076179"/>
    <lineage>
        <taxon>unclassified sequences</taxon>
        <taxon>metagenomes</taxon>
        <taxon>ecological metagenomes</taxon>
    </lineage>
</organism>
<protein>
    <submittedName>
        <fullName evidence="1">Uncharacterized protein</fullName>
    </submittedName>
</protein>
<dbReference type="AlphaFoldDB" id="A0A645FN25"/>
<sequence>MDAVNAVQSAKAQEVCQNVMMATQAYTLKSVTQLQEKMMAQLFKSMGIGQNLNIKA</sequence>
<accession>A0A645FN25</accession>